<dbReference type="GO" id="GO:0005525">
    <property type="term" value="F:GTP binding"/>
    <property type="evidence" value="ECO:0007669"/>
    <property type="project" value="UniProtKB-UniRule"/>
</dbReference>
<keyword evidence="3 8" id="KW-0479">Metal-binding</keyword>
<evidence type="ECO:0000256" key="8">
    <source>
        <dbReference type="HAMAP-Rule" id="MF_00011"/>
    </source>
</evidence>
<evidence type="ECO:0000256" key="9">
    <source>
        <dbReference type="PROSITE-ProRule" id="PRU10134"/>
    </source>
</evidence>
<dbReference type="Gene3D" id="3.90.170.10">
    <property type="entry name" value="Adenylosuccinate Synthetase, subunit A, domain 3"/>
    <property type="match status" value="1"/>
</dbReference>
<dbReference type="HOGENOM" id="CLU_029848_0_0_9"/>
<dbReference type="KEGG" id="ere:EUBREC_2268"/>
<dbReference type="PANTHER" id="PTHR11846:SF0">
    <property type="entry name" value="ADENYLOSUCCINATE SYNTHETASE"/>
    <property type="match status" value="1"/>
</dbReference>
<dbReference type="InterPro" id="IPR001114">
    <property type="entry name" value="Adenylosuccinate_synthetase"/>
</dbReference>
<feature type="binding site" description="in other chain" evidence="8">
    <location>
        <position position="322"/>
    </location>
    <ligand>
        <name>IMP</name>
        <dbReference type="ChEBI" id="CHEBI:58053"/>
        <note>ligand shared between dimeric partners</note>
    </ligand>
</feature>
<dbReference type="STRING" id="515619.EUBREC_2268"/>
<feature type="binding site" evidence="8">
    <location>
        <position position="324"/>
    </location>
    <ligand>
        <name>GTP</name>
        <dbReference type="ChEBI" id="CHEBI:37565"/>
    </ligand>
</feature>
<dbReference type="UniPathway" id="UPA00075">
    <property type="reaction ID" value="UER00335"/>
</dbReference>
<feature type="binding site" description="in other chain" evidence="8">
    <location>
        <position position="243"/>
    </location>
    <ligand>
        <name>IMP</name>
        <dbReference type="ChEBI" id="CHEBI:58053"/>
        <note>ligand shared between dimeric partners</note>
    </ligand>
</feature>
<feature type="active site" description="Proton acceptor" evidence="8">
    <location>
        <position position="29"/>
    </location>
</feature>
<dbReference type="PANTHER" id="PTHR11846">
    <property type="entry name" value="ADENYLOSUCCINATE SYNTHETASE"/>
    <property type="match status" value="1"/>
</dbReference>
<evidence type="ECO:0000313" key="10">
    <source>
        <dbReference type="EMBL" id="ACR76007.1"/>
    </source>
</evidence>
<reference evidence="10 11" key="1">
    <citation type="journal article" date="2009" name="Proc. Natl. Acad. Sci. U.S.A.">
        <title>Characterizing a model human gut microbiota composed of members of its two dominant bacterial phyla.</title>
        <authorList>
            <person name="Mahowald M.A."/>
            <person name="Rey F.E."/>
            <person name="Seedorf H."/>
            <person name="Turnbaugh P.J."/>
            <person name="Fulton R.S."/>
            <person name="Wollam A."/>
            <person name="Shah N."/>
            <person name="Wang C."/>
            <person name="Magrini V."/>
            <person name="Wilson R.K."/>
            <person name="Cantarel B.L."/>
            <person name="Coutinho P.M."/>
            <person name="Henrissat B."/>
            <person name="Crock L.W."/>
            <person name="Russell A."/>
            <person name="Verberkmoes N.C."/>
            <person name="Hettich R.L."/>
            <person name="Gordon J.I."/>
        </authorList>
    </citation>
    <scope>NUCLEOTIDE SEQUENCE [LARGE SCALE GENOMIC DNA]</scope>
    <source>
        <strain evidence="11">ATCC 33656 / DSM 3377 / JCM 17463 / KCTC 5835 / LMG 30912 / VPI 0990</strain>
    </source>
</reference>
<feature type="binding site" description="in other chain" evidence="8">
    <location>
        <position position="145"/>
    </location>
    <ligand>
        <name>IMP</name>
        <dbReference type="ChEBI" id="CHEBI:58053"/>
        <note>ligand shared between dimeric partners</note>
    </ligand>
</feature>
<dbReference type="SUPFAM" id="SSF52540">
    <property type="entry name" value="P-loop containing nucleoside triphosphate hydrolases"/>
    <property type="match status" value="1"/>
</dbReference>
<dbReference type="NCBIfam" id="TIGR00184">
    <property type="entry name" value="purA"/>
    <property type="match status" value="1"/>
</dbReference>
<comment type="catalytic activity">
    <reaction evidence="8">
        <text>IMP + L-aspartate + GTP = N(6)-(1,2-dicarboxyethyl)-AMP + GDP + phosphate + 2 H(+)</text>
        <dbReference type="Rhea" id="RHEA:15753"/>
        <dbReference type="ChEBI" id="CHEBI:15378"/>
        <dbReference type="ChEBI" id="CHEBI:29991"/>
        <dbReference type="ChEBI" id="CHEBI:37565"/>
        <dbReference type="ChEBI" id="CHEBI:43474"/>
        <dbReference type="ChEBI" id="CHEBI:57567"/>
        <dbReference type="ChEBI" id="CHEBI:58053"/>
        <dbReference type="ChEBI" id="CHEBI:58189"/>
        <dbReference type="EC" id="6.3.4.4"/>
    </reaction>
</comment>
<feature type="binding site" evidence="8">
    <location>
        <begin position="433"/>
        <end position="435"/>
    </location>
    <ligand>
        <name>GTP</name>
        <dbReference type="ChEBI" id="CHEBI:37565"/>
    </ligand>
</feature>
<feature type="binding site" description="in other chain" evidence="8">
    <location>
        <position position="258"/>
    </location>
    <ligand>
        <name>IMP</name>
        <dbReference type="ChEBI" id="CHEBI:58053"/>
        <note>ligand shared between dimeric partners</note>
    </ligand>
</feature>
<feature type="binding site" evidence="8">
    <location>
        <begin position="318"/>
        <end position="324"/>
    </location>
    <ligand>
        <name>substrate</name>
    </ligand>
</feature>
<evidence type="ECO:0000256" key="1">
    <source>
        <dbReference type="ARBA" id="ARBA00011738"/>
    </source>
</evidence>
<keyword evidence="6 8" id="KW-0460">Magnesium</keyword>
<evidence type="ECO:0000256" key="6">
    <source>
        <dbReference type="ARBA" id="ARBA00022842"/>
    </source>
</evidence>
<name>C4ZD44_AGARV</name>
<feature type="binding site" evidence="8">
    <location>
        <begin position="56"/>
        <end position="58"/>
    </location>
    <ligand>
        <name>GTP</name>
        <dbReference type="ChEBI" id="CHEBI:37565"/>
    </ligand>
</feature>
<accession>C4ZD44</accession>
<protein>
    <recommendedName>
        <fullName evidence="8">Adenylosuccinate synthetase</fullName>
        <shortName evidence="8">AMPSase</shortName>
        <shortName evidence="8">AdSS</shortName>
        <ecNumber evidence="8">6.3.4.4</ecNumber>
    </recommendedName>
    <alternativeName>
        <fullName evidence="8">IMP--aspartate ligase</fullName>
    </alternativeName>
</protein>
<feature type="binding site" evidence="8">
    <location>
        <begin position="28"/>
        <end position="34"/>
    </location>
    <ligand>
        <name>GTP</name>
        <dbReference type="ChEBI" id="CHEBI:37565"/>
    </ligand>
</feature>
<dbReference type="EMBL" id="CP001107">
    <property type="protein sequence ID" value="ACR76007.1"/>
    <property type="molecule type" value="Genomic_DNA"/>
</dbReference>
<dbReference type="GO" id="GO:0000287">
    <property type="term" value="F:magnesium ion binding"/>
    <property type="evidence" value="ECO:0007669"/>
    <property type="project" value="UniProtKB-UniRule"/>
</dbReference>
<dbReference type="SMART" id="SM00788">
    <property type="entry name" value="Adenylsucc_synt"/>
    <property type="match status" value="1"/>
</dbReference>
<dbReference type="Proteomes" id="UP000001477">
    <property type="component" value="Chromosome"/>
</dbReference>
<dbReference type="NCBIfam" id="NF002223">
    <property type="entry name" value="PRK01117.1"/>
    <property type="match status" value="1"/>
</dbReference>
<feature type="active site" description="Proton donor" evidence="8">
    <location>
        <position position="57"/>
    </location>
</feature>
<evidence type="ECO:0000256" key="7">
    <source>
        <dbReference type="ARBA" id="ARBA00023134"/>
    </source>
</evidence>
<keyword evidence="4 8" id="KW-0547">Nucleotide-binding</keyword>
<dbReference type="GO" id="GO:0044208">
    <property type="term" value="P:'de novo' AMP biosynthetic process"/>
    <property type="evidence" value="ECO:0007669"/>
    <property type="project" value="UniProtKB-UniRule"/>
</dbReference>
<dbReference type="InterPro" id="IPR042110">
    <property type="entry name" value="Adenylosuccinate_synth_dom2"/>
</dbReference>
<comment type="pathway">
    <text evidence="8">Purine metabolism; AMP biosynthesis via de novo pathway; AMP from IMP: step 1/2.</text>
</comment>
<dbReference type="FunFam" id="1.10.300.10:FF:000001">
    <property type="entry name" value="Adenylosuccinate synthetase"/>
    <property type="match status" value="1"/>
</dbReference>
<dbReference type="Gene3D" id="3.40.440.10">
    <property type="entry name" value="Adenylosuccinate Synthetase, subunit A, domain 1"/>
    <property type="match status" value="1"/>
</dbReference>
<dbReference type="InterPro" id="IPR042111">
    <property type="entry name" value="Adenylosuccinate_synth_dom3"/>
</dbReference>
<gene>
    <name evidence="8" type="primary">purA</name>
    <name evidence="10" type="ordered locus">EUBREC_2268</name>
</gene>
<proteinExistence type="inferred from homology"/>
<organism evidence="10 11">
    <name type="scientific">Agathobacter rectalis (strain ATCC 33656 / DSM 3377 / JCM 17463 / KCTC 5835 / VPI 0990)</name>
    <name type="common">Eubacterium rectale</name>
    <dbReference type="NCBI Taxonomy" id="515619"/>
    <lineage>
        <taxon>Bacteria</taxon>
        <taxon>Bacillati</taxon>
        <taxon>Bacillota</taxon>
        <taxon>Clostridia</taxon>
        <taxon>Lachnospirales</taxon>
        <taxon>Lachnospiraceae</taxon>
        <taxon>Agathobacter</taxon>
    </lineage>
</organism>
<evidence type="ECO:0000256" key="2">
    <source>
        <dbReference type="ARBA" id="ARBA00022598"/>
    </source>
</evidence>
<feature type="binding site" evidence="8">
    <location>
        <begin position="350"/>
        <end position="352"/>
    </location>
    <ligand>
        <name>GTP</name>
        <dbReference type="ChEBI" id="CHEBI:37565"/>
    </ligand>
</feature>
<feature type="binding site" evidence="8">
    <location>
        <position position="29"/>
    </location>
    <ligand>
        <name>Mg(2+)</name>
        <dbReference type="ChEBI" id="CHEBI:18420"/>
    </ligand>
</feature>
<evidence type="ECO:0000313" key="11">
    <source>
        <dbReference type="Proteomes" id="UP000001477"/>
    </source>
</evidence>
<feature type="binding site" description="in other chain" evidence="8">
    <location>
        <begin position="29"/>
        <end position="32"/>
    </location>
    <ligand>
        <name>IMP</name>
        <dbReference type="ChEBI" id="CHEBI:58053"/>
        <note>ligand shared between dimeric partners</note>
    </ligand>
</feature>
<keyword evidence="8" id="KW-0963">Cytoplasm</keyword>
<dbReference type="GO" id="GO:0046040">
    <property type="term" value="P:IMP metabolic process"/>
    <property type="evidence" value="ECO:0007669"/>
    <property type="project" value="TreeGrafter"/>
</dbReference>
<comment type="similarity">
    <text evidence="8">Belongs to the adenylosuccinate synthetase family.</text>
</comment>
<dbReference type="PaxDb" id="515619-EUBREC_2268"/>
<evidence type="ECO:0000256" key="4">
    <source>
        <dbReference type="ARBA" id="ARBA00022741"/>
    </source>
</evidence>
<keyword evidence="7 8" id="KW-0342">GTP-binding</keyword>
<comment type="subunit">
    <text evidence="1 8">Homodimer.</text>
</comment>
<dbReference type="InterPro" id="IPR042109">
    <property type="entry name" value="Adenylosuccinate_synth_dom1"/>
</dbReference>
<dbReference type="Gene3D" id="1.10.300.10">
    <property type="entry name" value="Adenylosuccinate Synthetase, subunit A, domain 2"/>
    <property type="match status" value="1"/>
</dbReference>
<keyword evidence="2 8" id="KW-0436">Ligase</keyword>
<feature type="active site" evidence="9">
    <location>
        <position position="156"/>
    </location>
</feature>
<dbReference type="PROSITE" id="PS00513">
    <property type="entry name" value="ADENYLOSUCCIN_SYN_2"/>
    <property type="match status" value="1"/>
</dbReference>
<dbReference type="EC" id="6.3.4.4" evidence="8"/>
<feature type="binding site" description="in other chain" evidence="8">
    <location>
        <begin position="54"/>
        <end position="57"/>
    </location>
    <ligand>
        <name>IMP</name>
        <dbReference type="ChEBI" id="CHEBI:58053"/>
        <note>ligand shared between dimeric partners</note>
    </ligand>
</feature>
<sequence length="447" mass="49047">MAQCVVSENTREACKMSKVDVVIGCFYGDEGKGKVIDYLAADADVAVRCTGGDNAGHTIKANGVKYAMHLIPSGLLSGHTIGVIGNGVVLNPQVLLEEINNLKEHGYDVDKYLKISDKTHVIFPYHSKLDVALEKARQAKKIGTTGKGIGPSYCDKYERSGIRMGDLYAPDFKERLKEQTELKLALLKVYDPETDYTKELDFDKMFAEYSDYAAQLEPYVCDTITLLHKALEDDKKVVVEGAQATLLDIDFGSYPYVTSSNPTIGGILTGTGLSASDIGNVYGVIKAYSSRVGEGPYVTELLDATGDRIRELGHEYGTTTGRPRRCGWLDLVTLKYAKRLNGLTALSVNHLDTIGKFDTIKVCTGYDVNGEVTEDFTTNLKVLNNAKPVYEELKGGWGDEIASCKTFEELPENAQKYISFIEKYIGVPVKFIGTGADREAMIVRADN</sequence>
<dbReference type="GO" id="GO:0005737">
    <property type="term" value="C:cytoplasm"/>
    <property type="evidence" value="ECO:0007669"/>
    <property type="project" value="UniProtKB-SubCell"/>
</dbReference>
<evidence type="ECO:0000256" key="3">
    <source>
        <dbReference type="ARBA" id="ARBA00022723"/>
    </source>
</evidence>
<evidence type="ECO:0000256" key="5">
    <source>
        <dbReference type="ARBA" id="ARBA00022755"/>
    </source>
</evidence>
<dbReference type="Pfam" id="PF00709">
    <property type="entry name" value="Adenylsucc_synt"/>
    <property type="match status" value="1"/>
</dbReference>
<comment type="subcellular location">
    <subcellularLocation>
        <location evidence="8">Cytoplasm</location>
    </subcellularLocation>
</comment>
<dbReference type="GO" id="GO:0004019">
    <property type="term" value="F:adenylosuccinate synthase activity"/>
    <property type="evidence" value="ECO:0007669"/>
    <property type="project" value="UniProtKB-UniRule"/>
</dbReference>
<dbReference type="InterPro" id="IPR033128">
    <property type="entry name" value="Adenylosuccin_syn_Lys_AS"/>
</dbReference>
<feature type="binding site" evidence="8">
    <location>
        <position position="56"/>
    </location>
    <ligand>
        <name>Mg(2+)</name>
        <dbReference type="ChEBI" id="CHEBI:18420"/>
    </ligand>
</feature>
<dbReference type="FunFam" id="3.90.170.10:FF:000001">
    <property type="entry name" value="Adenylosuccinate synthetase"/>
    <property type="match status" value="1"/>
</dbReference>
<keyword evidence="5 8" id="KW-0658">Purine biosynthesis</keyword>
<dbReference type="AlphaFoldDB" id="C4ZD44"/>
<dbReference type="HAMAP" id="MF_00011">
    <property type="entry name" value="Adenylosucc_synth"/>
    <property type="match status" value="1"/>
</dbReference>
<feature type="binding site" evidence="8">
    <location>
        <position position="159"/>
    </location>
    <ligand>
        <name>IMP</name>
        <dbReference type="ChEBI" id="CHEBI:58053"/>
        <note>ligand shared between dimeric partners</note>
    </ligand>
</feature>
<dbReference type="CDD" id="cd03108">
    <property type="entry name" value="AdSS"/>
    <property type="match status" value="1"/>
</dbReference>
<comment type="function">
    <text evidence="8">Plays an important role in the de novo pathway of purine nucleotide biosynthesis. Catalyzes the first committed step in the biosynthesis of AMP from IMP.</text>
</comment>
<dbReference type="InterPro" id="IPR027417">
    <property type="entry name" value="P-loop_NTPase"/>
</dbReference>
<comment type="cofactor">
    <cofactor evidence="8">
        <name>Mg(2+)</name>
        <dbReference type="ChEBI" id="CHEBI:18420"/>
    </cofactor>
    <text evidence="8">Binds 1 Mg(2+) ion per subunit.</text>
</comment>